<dbReference type="AlphaFoldDB" id="A0A379LKC7"/>
<dbReference type="Proteomes" id="UP000254123">
    <property type="component" value="Unassembled WGS sequence"/>
</dbReference>
<evidence type="ECO:0000256" key="1">
    <source>
        <dbReference type="PIRNR" id="PIRNR016789"/>
    </source>
</evidence>
<keyword evidence="2" id="KW-0812">Transmembrane</keyword>
<keyword evidence="1 2" id="KW-0472">Membrane</keyword>
<comment type="subcellular location">
    <subcellularLocation>
        <location evidence="1">Cell inner membrane</location>
        <topology evidence="1">Multi-pass membrane protein</topology>
    </subcellularLocation>
</comment>
<feature type="transmembrane region" description="Helical" evidence="2">
    <location>
        <begin position="121"/>
        <end position="138"/>
    </location>
</feature>
<evidence type="ECO:0000256" key="2">
    <source>
        <dbReference type="SAM" id="Phobius"/>
    </source>
</evidence>
<keyword evidence="4" id="KW-1185">Reference proteome</keyword>
<gene>
    <name evidence="3" type="primary">ybaN_2</name>
    <name evidence="3" type="ORF">NCTC10526_00876</name>
</gene>
<feature type="transmembrane region" description="Helical" evidence="2">
    <location>
        <begin position="25"/>
        <end position="49"/>
    </location>
</feature>
<dbReference type="PANTHER" id="PTHR35813">
    <property type="entry name" value="INNER MEMBRANE PROTEIN YBAN"/>
    <property type="match status" value="1"/>
</dbReference>
<dbReference type="GO" id="GO:0005886">
    <property type="term" value="C:plasma membrane"/>
    <property type="evidence" value="ECO:0007669"/>
    <property type="project" value="UniProtKB-SubCell"/>
</dbReference>
<proteinExistence type="predicted"/>
<name>A0A379LKC7_9GAMM</name>
<dbReference type="STRING" id="1123034.GCA_000685805_01239"/>
<keyword evidence="1" id="KW-1003">Cell membrane</keyword>
<protein>
    <recommendedName>
        <fullName evidence="1">Inner membrane protein</fullName>
    </recommendedName>
</protein>
<keyword evidence="2" id="KW-1133">Transmembrane helix</keyword>
<dbReference type="PANTHER" id="PTHR35813:SF1">
    <property type="entry name" value="INNER MEMBRANE PROTEIN YBAN"/>
    <property type="match status" value="1"/>
</dbReference>
<accession>A0A379LKC7</accession>
<dbReference type="InterPro" id="IPR007401">
    <property type="entry name" value="DUF454"/>
</dbReference>
<dbReference type="PIRSF" id="PIRSF016789">
    <property type="entry name" value="DUF454"/>
    <property type="match status" value="1"/>
</dbReference>
<keyword evidence="1" id="KW-0997">Cell inner membrane</keyword>
<evidence type="ECO:0000313" key="4">
    <source>
        <dbReference type="Proteomes" id="UP000254123"/>
    </source>
</evidence>
<sequence length="143" mass="16176">MDAMTNYPKSNQYQLKSTPHSNKGIRILFIGLGGVFVLIGLIGIVLPVLPTTPFILLAAACWAKGSKKFHQWLITHKTFGKMVINWQQHRAIPRKAKHLAWTMMSLSCAMLFYRFSDSLQWLAWLTTAVCVATALWMSRLPDA</sequence>
<dbReference type="EMBL" id="UGVC01000001">
    <property type="protein sequence ID" value="SUD90545.1"/>
    <property type="molecule type" value="Genomic_DNA"/>
</dbReference>
<dbReference type="Pfam" id="PF04304">
    <property type="entry name" value="DUF454"/>
    <property type="match status" value="1"/>
</dbReference>
<organism evidence="3 4">
    <name type="scientific">Psychrobacter phenylpyruvicus</name>
    <dbReference type="NCBI Taxonomy" id="29432"/>
    <lineage>
        <taxon>Bacteria</taxon>
        <taxon>Pseudomonadati</taxon>
        <taxon>Pseudomonadota</taxon>
        <taxon>Gammaproteobacteria</taxon>
        <taxon>Moraxellales</taxon>
        <taxon>Moraxellaceae</taxon>
        <taxon>Psychrobacter</taxon>
    </lineage>
</organism>
<reference evidence="3 4" key="1">
    <citation type="submission" date="2018-06" db="EMBL/GenBank/DDBJ databases">
        <authorList>
            <consortium name="Pathogen Informatics"/>
            <person name="Doyle S."/>
        </authorList>
    </citation>
    <scope>NUCLEOTIDE SEQUENCE [LARGE SCALE GENOMIC DNA]</scope>
    <source>
        <strain evidence="3 4">NCTC10526</strain>
    </source>
</reference>
<evidence type="ECO:0000313" key="3">
    <source>
        <dbReference type="EMBL" id="SUD90545.1"/>
    </source>
</evidence>